<gene>
    <name evidence="5" type="ORF">OMED0930_LOCUS4519</name>
</gene>
<protein>
    <recommendedName>
        <fullName evidence="4">Glucosamine/galactosamine-6-phosphate isomerase domain-containing protein</fullName>
    </recommendedName>
</protein>
<comment type="similarity">
    <text evidence="2">Belongs to the glucosamine/galactosamine-6-phosphate isomerase family. 6-phosphogluconolactonase subfamily.</text>
</comment>
<evidence type="ECO:0000313" key="5">
    <source>
        <dbReference type="EMBL" id="CAD8813424.1"/>
    </source>
</evidence>
<feature type="region of interest" description="Disordered" evidence="3">
    <location>
        <begin position="93"/>
        <end position="124"/>
    </location>
</feature>
<comment type="pathway">
    <text evidence="1">Carbohydrate degradation; pentose phosphate pathway.</text>
</comment>
<dbReference type="Gene3D" id="3.40.50.1360">
    <property type="match status" value="1"/>
</dbReference>
<evidence type="ECO:0000259" key="4">
    <source>
        <dbReference type="Pfam" id="PF01182"/>
    </source>
</evidence>
<dbReference type="PANTHER" id="PTHR11054:SF0">
    <property type="entry name" value="6-PHOSPHOGLUCONOLACTONASE"/>
    <property type="match status" value="1"/>
</dbReference>
<reference evidence="5" key="1">
    <citation type="submission" date="2021-01" db="EMBL/GenBank/DDBJ databases">
        <authorList>
            <person name="Corre E."/>
            <person name="Pelletier E."/>
            <person name="Niang G."/>
            <person name="Scheremetjew M."/>
            <person name="Finn R."/>
            <person name="Kale V."/>
            <person name="Holt S."/>
            <person name="Cochrane G."/>
            <person name="Meng A."/>
            <person name="Brown T."/>
            <person name="Cohen L."/>
        </authorList>
    </citation>
    <scope>NUCLEOTIDE SEQUENCE</scope>
    <source>
        <strain evidence="5">Clade-D-RCC1621</strain>
    </source>
</reference>
<dbReference type="InterPro" id="IPR006148">
    <property type="entry name" value="Glc/Gal-6P_isomerase"/>
</dbReference>
<feature type="compositionally biased region" description="Low complexity" evidence="3">
    <location>
        <begin position="1"/>
        <end position="29"/>
    </location>
</feature>
<dbReference type="AlphaFoldDB" id="A0A6U0DSK7"/>
<evidence type="ECO:0000256" key="3">
    <source>
        <dbReference type="SAM" id="MobiDB-lite"/>
    </source>
</evidence>
<sequence>MMMPHAPSGGSPGSGPTTTNATTHHAGSTVGTSGDFTRALRRNHAHARRNVRARASCVMAHARAGVNRGYGHAPRGMEEVRAVGLGTSARGGALGRRGVGRRVASSRGRGRGAMAAAPGGDMDDGDVDWSEEMQMGDDDGEFVVEAFDSEAELAQALCLEVEENARGCLEERGAFTLAIPGGSVAKALSGLVSAQGIDWGKVHVFFVNERPEEAKCLKLAKETWTTKCGIPDANVHAVMATGDLALAAADYEKQMRSLSETQLPIDDENGLPVFDLILLGMGADGHVGSIYPNSATANDETGAAVLAVDMPGKKSVTMSMPLINTADRVVLAATGEKKAETVRAALEDELEWGQLPGAMVDAFSTIWFLDLPAASKLQAYEDMDMDSDGDD</sequence>
<feature type="region of interest" description="Disordered" evidence="3">
    <location>
        <begin position="1"/>
        <end position="36"/>
    </location>
</feature>
<evidence type="ECO:0000256" key="2">
    <source>
        <dbReference type="ARBA" id="ARBA00010662"/>
    </source>
</evidence>
<dbReference type="InterPro" id="IPR039104">
    <property type="entry name" value="6PGL"/>
</dbReference>
<dbReference type="GO" id="GO:0017057">
    <property type="term" value="F:6-phosphogluconolactonase activity"/>
    <property type="evidence" value="ECO:0007669"/>
    <property type="project" value="InterPro"/>
</dbReference>
<feature type="compositionally biased region" description="Low complexity" evidence="3">
    <location>
        <begin position="101"/>
        <end position="120"/>
    </location>
</feature>
<name>A0A6U0DSK7_9CHLO</name>
<dbReference type="PANTHER" id="PTHR11054">
    <property type="entry name" value="6-PHOSPHOGLUCONOLACTONASE"/>
    <property type="match status" value="1"/>
</dbReference>
<dbReference type="GO" id="GO:0005975">
    <property type="term" value="P:carbohydrate metabolic process"/>
    <property type="evidence" value="ECO:0007669"/>
    <property type="project" value="InterPro"/>
</dbReference>
<accession>A0A6U0DSK7</accession>
<dbReference type="GO" id="GO:0006098">
    <property type="term" value="P:pentose-phosphate shunt"/>
    <property type="evidence" value="ECO:0007669"/>
    <property type="project" value="UniProtKB-UniPathway"/>
</dbReference>
<dbReference type="InterPro" id="IPR005900">
    <property type="entry name" value="6-phosphogluconolactonase_DevB"/>
</dbReference>
<dbReference type="UniPathway" id="UPA00115"/>
<dbReference type="Pfam" id="PF01182">
    <property type="entry name" value="Glucosamine_iso"/>
    <property type="match status" value="1"/>
</dbReference>
<dbReference type="NCBIfam" id="TIGR01198">
    <property type="entry name" value="pgl"/>
    <property type="match status" value="1"/>
</dbReference>
<feature type="domain" description="Glucosamine/galactosamine-6-phosphate isomerase" evidence="4">
    <location>
        <begin position="149"/>
        <end position="367"/>
    </location>
</feature>
<evidence type="ECO:0000256" key="1">
    <source>
        <dbReference type="ARBA" id="ARBA00004959"/>
    </source>
</evidence>
<organism evidence="5">
    <name type="scientific">Ostreococcus mediterraneus</name>
    <dbReference type="NCBI Taxonomy" id="1486918"/>
    <lineage>
        <taxon>Eukaryota</taxon>
        <taxon>Viridiplantae</taxon>
        <taxon>Chlorophyta</taxon>
        <taxon>Mamiellophyceae</taxon>
        <taxon>Mamiellales</taxon>
        <taxon>Bathycoccaceae</taxon>
        <taxon>Ostreococcus</taxon>
    </lineage>
</organism>
<proteinExistence type="inferred from homology"/>
<dbReference type="InterPro" id="IPR037171">
    <property type="entry name" value="NagB/RpiA_transferase-like"/>
</dbReference>
<dbReference type="SUPFAM" id="SSF100950">
    <property type="entry name" value="NagB/RpiA/CoA transferase-like"/>
    <property type="match status" value="1"/>
</dbReference>
<dbReference type="EMBL" id="HBFO01006503">
    <property type="protein sequence ID" value="CAD8813424.1"/>
    <property type="molecule type" value="Transcribed_RNA"/>
</dbReference>
<dbReference type="CDD" id="cd01400">
    <property type="entry name" value="6PGL"/>
    <property type="match status" value="1"/>
</dbReference>